<dbReference type="EMBL" id="BAAAFI010000039">
    <property type="protein sequence ID" value="GAA0880107.1"/>
    <property type="molecule type" value="Genomic_DNA"/>
</dbReference>
<dbReference type="RefSeq" id="WP_343853147.1">
    <property type="nucleotide sequence ID" value="NZ_BAAAFI010000039.1"/>
</dbReference>
<keyword evidence="2" id="KW-1185">Reference proteome</keyword>
<name>A0ABP3YHB6_9BACT</name>
<comment type="caution">
    <text evidence="1">The sequence shown here is derived from an EMBL/GenBank/DDBJ whole genome shotgun (WGS) entry which is preliminary data.</text>
</comment>
<evidence type="ECO:0000313" key="1">
    <source>
        <dbReference type="EMBL" id="GAA0880107.1"/>
    </source>
</evidence>
<sequence>MSAVAQILRSDLQSNSWTVTTSPDLAQFSVGKQVVLKIFSQEVANEMQGMCRFEKGFEQLLPLFRGLTQLGRPQSLSFIYDFDRAQAFFTFSQTEKREVIRFVNQIIELLKKELAFKKILVQVLENNKRFHAEQALLNSALHGGAWD</sequence>
<evidence type="ECO:0000313" key="2">
    <source>
        <dbReference type="Proteomes" id="UP001500469"/>
    </source>
</evidence>
<accession>A0ABP3YHB6</accession>
<gene>
    <name evidence="1" type="ORF">GCM10009119_30770</name>
</gene>
<protein>
    <submittedName>
        <fullName evidence="1">Uncharacterized protein</fullName>
    </submittedName>
</protein>
<organism evidence="1 2">
    <name type="scientific">Algoriphagus jejuensis</name>
    <dbReference type="NCBI Taxonomy" id="419934"/>
    <lineage>
        <taxon>Bacteria</taxon>
        <taxon>Pseudomonadati</taxon>
        <taxon>Bacteroidota</taxon>
        <taxon>Cytophagia</taxon>
        <taxon>Cytophagales</taxon>
        <taxon>Cyclobacteriaceae</taxon>
        <taxon>Algoriphagus</taxon>
    </lineage>
</organism>
<dbReference type="Proteomes" id="UP001500469">
    <property type="component" value="Unassembled WGS sequence"/>
</dbReference>
<proteinExistence type="predicted"/>
<reference evidence="2" key="1">
    <citation type="journal article" date="2019" name="Int. J. Syst. Evol. Microbiol.">
        <title>The Global Catalogue of Microorganisms (GCM) 10K type strain sequencing project: providing services to taxonomists for standard genome sequencing and annotation.</title>
        <authorList>
            <consortium name="The Broad Institute Genomics Platform"/>
            <consortium name="The Broad Institute Genome Sequencing Center for Infectious Disease"/>
            <person name="Wu L."/>
            <person name="Ma J."/>
        </authorList>
    </citation>
    <scope>NUCLEOTIDE SEQUENCE [LARGE SCALE GENOMIC DNA]</scope>
    <source>
        <strain evidence="2">JCM 16112</strain>
    </source>
</reference>